<dbReference type="RefSeq" id="WP_377180165.1">
    <property type="nucleotide sequence ID" value="NZ_JBHTMY010000004.1"/>
</dbReference>
<dbReference type="SUPFAM" id="SSF56935">
    <property type="entry name" value="Porins"/>
    <property type="match status" value="1"/>
</dbReference>
<comment type="caution">
    <text evidence="12">The sequence shown here is derived from an EMBL/GenBank/DDBJ whole genome shotgun (WGS) entry which is preliminary data.</text>
</comment>
<evidence type="ECO:0000259" key="10">
    <source>
        <dbReference type="Pfam" id="PF00593"/>
    </source>
</evidence>
<keyword evidence="7 8" id="KW-0998">Cell outer membrane</keyword>
<evidence type="ECO:0000313" key="12">
    <source>
        <dbReference type="EMBL" id="MFD1316784.1"/>
    </source>
</evidence>
<reference evidence="13" key="1">
    <citation type="journal article" date="2019" name="Int. J. Syst. Evol. Microbiol.">
        <title>The Global Catalogue of Microorganisms (GCM) 10K type strain sequencing project: providing services to taxonomists for standard genome sequencing and annotation.</title>
        <authorList>
            <consortium name="The Broad Institute Genomics Platform"/>
            <consortium name="The Broad Institute Genome Sequencing Center for Infectious Disease"/>
            <person name="Wu L."/>
            <person name="Ma J."/>
        </authorList>
    </citation>
    <scope>NUCLEOTIDE SEQUENCE [LARGE SCALE GENOMIC DNA]</scope>
    <source>
        <strain evidence="13">CCUG 61485</strain>
    </source>
</reference>
<keyword evidence="6 8" id="KW-0472">Membrane</keyword>
<organism evidence="12 13">
    <name type="scientific">Namhaeicola litoreus</name>
    <dbReference type="NCBI Taxonomy" id="1052145"/>
    <lineage>
        <taxon>Bacteria</taxon>
        <taxon>Pseudomonadati</taxon>
        <taxon>Bacteroidota</taxon>
        <taxon>Flavobacteriia</taxon>
        <taxon>Flavobacteriales</taxon>
        <taxon>Flavobacteriaceae</taxon>
        <taxon>Namhaeicola</taxon>
    </lineage>
</organism>
<dbReference type="NCBIfam" id="TIGR04056">
    <property type="entry name" value="OMP_RagA_SusC"/>
    <property type="match status" value="1"/>
</dbReference>
<dbReference type="Pfam" id="PF07715">
    <property type="entry name" value="Plug"/>
    <property type="match status" value="1"/>
</dbReference>
<keyword evidence="3 8" id="KW-1134">Transmembrane beta strand</keyword>
<dbReference type="PROSITE" id="PS52016">
    <property type="entry name" value="TONB_DEPENDENT_REC_3"/>
    <property type="match status" value="1"/>
</dbReference>
<evidence type="ECO:0000256" key="8">
    <source>
        <dbReference type="PROSITE-ProRule" id="PRU01360"/>
    </source>
</evidence>
<keyword evidence="4 8" id="KW-0812">Transmembrane</keyword>
<keyword evidence="5 9" id="KW-0798">TonB box</keyword>
<evidence type="ECO:0000256" key="5">
    <source>
        <dbReference type="ARBA" id="ARBA00023077"/>
    </source>
</evidence>
<dbReference type="Pfam" id="PF13715">
    <property type="entry name" value="CarbopepD_reg_2"/>
    <property type="match status" value="1"/>
</dbReference>
<evidence type="ECO:0000259" key="11">
    <source>
        <dbReference type="Pfam" id="PF07715"/>
    </source>
</evidence>
<dbReference type="InterPro" id="IPR036942">
    <property type="entry name" value="Beta-barrel_TonB_sf"/>
</dbReference>
<evidence type="ECO:0000256" key="1">
    <source>
        <dbReference type="ARBA" id="ARBA00004571"/>
    </source>
</evidence>
<keyword evidence="13" id="KW-1185">Reference proteome</keyword>
<dbReference type="InterPro" id="IPR000531">
    <property type="entry name" value="Beta-barrel_TonB"/>
</dbReference>
<evidence type="ECO:0000256" key="7">
    <source>
        <dbReference type="ARBA" id="ARBA00023237"/>
    </source>
</evidence>
<protein>
    <submittedName>
        <fullName evidence="12">SusC/RagA family TonB-linked outer membrane protein</fullName>
    </submittedName>
</protein>
<evidence type="ECO:0000313" key="13">
    <source>
        <dbReference type="Proteomes" id="UP001597201"/>
    </source>
</evidence>
<feature type="domain" description="TonB-dependent receptor-like beta-barrel" evidence="10">
    <location>
        <begin position="438"/>
        <end position="949"/>
    </location>
</feature>
<dbReference type="InterPro" id="IPR039426">
    <property type="entry name" value="TonB-dep_rcpt-like"/>
</dbReference>
<comment type="similarity">
    <text evidence="8 9">Belongs to the TonB-dependent receptor family.</text>
</comment>
<gene>
    <name evidence="12" type="ORF">ACFQ39_14255</name>
</gene>
<dbReference type="SUPFAM" id="SSF49464">
    <property type="entry name" value="Carboxypeptidase regulatory domain-like"/>
    <property type="match status" value="1"/>
</dbReference>
<dbReference type="NCBIfam" id="TIGR04057">
    <property type="entry name" value="SusC_RagA_signa"/>
    <property type="match status" value="1"/>
</dbReference>
<dbReference type="Proteomes" id="UP001597201">
    <property type="component" value="Unassembled WGS sequence"/>
</dbReference>
<evidence type="ECO:0000256" key="9">
    <source>
        <dbReference type="RuleBase" id="RU003357"/>
    </source>
</evidence>
<sequence>MKTKFNGILTLFLALIVQIGFAQERTISGTVSDESGPLPGVSVLIDGTTRGTETDFDGNFSLQAKSGDVLRFSFVGMTPVLKTVGTQNMINVTMVGADNTLDEVVLTALGLQVKKEDDLSSSTAIEPDVLTRSGESGLIQSMAGKTSGLKITRNTGDPGSGAFIQIRGQNSVNGSASPLIVVDGVPVSNNSVNINGNTGGVAEQSRLNDFNPEDIENVTILKGAAAAAVWGTGAANGAIIIQTKKGKAGKMSVDITSAISMDRINVEFEKQGIFGQGSGGAYGGLGTGGKTGNSWGDKISERAGGSDLYTVGNVRFESNTGNVIYPIAQKNDRTVYNKANRNQVFGDGFTYNNGVSVSFSHEKSNTFMSFADWTQKGIIKGRSNYNRRNLRLNHEVFLTDKFSARFNASYAYISSDRIQQGSNVAGLYLGYLRTSPDFDNRDYKGTYYNEDGVPTPNAHRAYRLPVGGTNTSASTPVYNNPGWTINEQDNPNKVHRFNIAPELNYKITNNVTITGRYGLDYYTDFRGTFFPRYSSGSEQLGSYQEDNISEKTETFNIFGQGQHEVSDNFGFDWILGTQLDRNLYQRLSGYSNGFTNVDVGDLRIFGNAEAANEVPTSFKSESRKMGVYAVANFNLWNQLLISATGRLERPSTLEDNVFYPSVSAGWKFTEAFGESNFLSFGKLRASYGEVGIEPGVYDSSTVYFPGGVTSSWGDFLDAAAYGNPFTRSGTLGNPDLTIERVKEWEVGADFRFFRNKLSLGVTYYDRITEDVILDLDVPSSTGFNTKPSNAAEITNKGLEVDMNWNIITSGDFSWDLNGFYSFNRNKVTDLAGVQSVFLAGFTGTSSRVVEGEAMGALWGTGFLRNDAGDIVTDADGFPVLDPVERVLGDPNPDWIGGLGTTLRFKGFSLSAQFETSQGNDHWAGTSGVLNTFGISPETANESVAPVDLKTYFGSTIPAGTTFRGNVADFGGGPVALNQDWYSTDGGGFGGQSEQFIVDASWTRLRELTFGYAIPTNLISRTGLNYFEILLTGRNLVLWTDVDGFDPDINLTGATRGRGLDYFTNPATQSYIVTLKFGF</sequence>
<dbReference type="Pfam" id="PF00593">
    <property type="entry name" value="TonB_dep_Rec_b-barrel"/>
    <property type="match status" value="1"/>
</dbReference>
<dbReference type="InterPro" id="IPR008969">
    <property type="entry name" value="CarboxyPept-like_regulatory"/>
</dbReference>
<accession>A0ABW3Y4H3</accession>
<evidence type="ECO:0000256" key="4">
    <source>
        <dbReference type="ARBA" id="ARBA00022692"/>
    </source>
</evidence>
<dbReference type="InterPro" id="IPR037066">
    <property type="entry name" value="Plug_dom_sf"/>
</dbReference>
<dbReference type="InterPro" id="IPR023996">
    <property type="entry name" value="TonB-dep_OMP_SusC/RagA"/>
</dbReference>
<evidence type="ECO:0000256" key="3">
    <source>
        <dbReference type="ARBA" id="ARBA00022452"/>
    </source>
</evidence>
<dbReference type="Gene3D" id="2.40.170.20">
    <property type="entry name" value="TonB-dependent receptor, beta-barrel domain"/>
    <property type="match status" value="1"/>
</dbReference>
<comment type="subcellular location">
    <subcellularLocation>
        <location evidence="1 8">Cell outer membrane</location>
        <topology evidence="1 8">Multi-pass membrane protein</topology>
    </subcellularLocation>
</comment>
<feature type="domain" description="TonB-dependent receptor plug" evidence="11">
    <location>
        <begin position="116"/>
        <end position="238"/>
    </location>
</feature>
<keyword evidence="2 8" id="KW-0813">Transport</keyword>
<dbReference type="EMBL" id="JBHTMY010000004">
    <property type="protein sequence ID" value="MFD1316784.1"/>
    <property type="molecule type" value="Genomic_DNA"/>
</dbReference>
<name>A0ABW3Y4H3_9FLAO</name>
<dbReference type="Gene3D" id="2.170.130.10">
    <property type="entry name" value="TonB-dependent receptor, plug domain"/>
    <property type="match status" value="1"/>
</dbReference>
<proteinExistence type="inferred from homology"/>
<evidence type="ECO:0000256" key="6">
    <source>
        <dbReference type="ARBA" id="ARBA00023136"/>
    </source>
</evidence>
<dbReference type="InterPro" id="IPR023997">
    <property type="entry name" value="TonB-dep_OMP_SusC/RagA_CS"/>
</dbReference>
<evidence type="ECO:0000256" key="2">
    <source>
        <dbReference type="ARBA" id="ARBA00022448"/>
    </source>
</evidence>
<dbReference type="InterPro" id="IPR012910">
    <property type="entry name" value="Plug_dom"/>
</dbReference>